<proteinExistence type="predicted"/>
<feature type="transmembrane region" description="Helical" evidence="6">
    <location>
        <begin position="388"/>
        <end position="405"/>
    </location>
</feature>
<sequence>MEENETNRLVKGALLLSLAGLISKVLSAGYRVPLQNLTGDVGFYIYQQVYPILGIAMMLSLYGFPQAISKMMAEMRLSGKRPSFRNFYLPLFFILLVINGVLFLFMLFNADKLAVWIGDSKLTNTYQFAAFVFLFVPFTALLRGVFQGNLYMKPTAYSQVFEQLTRVAIIIGAAVLVANHSLDFYKIGQSAAIASLSGAFAAILVLLLFFVKYKPVSMEKHVIPWNYYVKTLLFLGVIAALNHMLLLVIQFADAFTLIPSLMDYGLSKAEAMETKGIFDRGQPLIQLGTVLGSSFALALIPSLSKHKLEENEGEFNFYIRSALLFSFYLAVGATIGLIAIFPETNTLLYQDDKGTVNLQILVLSIFLSSVAITASSILQGLGYIKRTAAFILLALFAKWILNQFLVSIMGITGGALATVFSLLGLLIVVLFDLRRKLPGLQLLNQIQWISLLKASMLMLVYLLFVDFVFPESLLLSRVQLLLYVLFLVTTGAAIFLFSLLRGKVFSERELLLLPYASLFIRIYREREKNE</sequence>
<feature type="transmembrane region" description="Helical" evidence="6">
    <location>
        <begin position="451"/>
        <end position="469"/>
    </location>
</feature>
<dbReference type="GO" id="GO:0005886">
    <property type="term" value="C:plasma membrane"/>
    <property type="evidence" value="ECO:0007669"/>
    <property type="project" value="UniProtKB-SubCell"/>
</dbReference>
<comment type="subcellular location">
    <subcellularLocation>
        <location evidence="1">Cell membrane</location>
        <topology evidence="1">Multi-pass membrane protein</topology>
    </subcellularLocation>
</comment>
<protein>
    <submittedName>
        <fullName evidence="7">Polysaccharide biosynthesis protein</fullName>
    </submittedName>
</protein>
<evidence type="ECO:0000256" key="2">
    <source>
        <dbReference type="ARBA" id="ARBA00022475"/>
    </source>
</evidence>
<accession>A0A495A0T4</accession>
<feature type="transmembrane region" description="Helical" evidence="6">
    <location>
        <begin position="360"/>
        <end position="381"/>
    </location>
</feature>
<keyword evidence="8" id="KW-1185">Reference proteome</keyword>
<dbReference type="AlphaFoldDB" id="A0A495A0T4"/>
<evidence type="ECO:0000313" key="8">
    <source>
        <dbReference type="Proteomes" id="UP000269301"/>
    </source>
</evidence>
<evidence type="ECO:0000256" key="3">
    <source>
        <dbReference type="ARBA" id="ARBA00022692"/>
    </source>
</evidence>
<keyword evidence="3 6" id="KW-0812">Transmembrane</keyword>
<feature type="transmembrane region" description="Helical" evidence="6">
    <location>
        <begin position="481"/>
        <end position="500"/>
    </location>
</feature>
<keyword evidence="4 6" id="KW-1133">Transmembrane helix</keyword>
<feature type="transmembrane region" description="Helical" evidence="6">
    <location>
        <begin position="128"/>
        <end position="146"/>
    </location>
</feature>
<evidence type="ECO:0000256" key="4">
    <source>
        <dbReference type="ARBA" id="ARBA00022989"/>
    </source>
</evidence>
<dbReference type="InterPro" id="IPR002797">
    <property type="entry name" value="Polysacc_synth"/>
</dbReference>
<dbReference type="InterPro" id="IPR024923">
    <property type="entry name" value="PG_synth_SpoVB"/>
</dbReference>
<evidence type="ECO:0000256" key="6">
    <source>
        <dbReference type="SAM" id="Phobius"/>
    </source>
</evidence>
<dbReference type="RefSeq" id="WP_121204568.1">
    <property type="nucleotide sequence ID" value="NZ_RBZP01000008.1"/>
</dbReference>
<dbReference type="PANTHER" id="PTHR30250:SF29">
    <property type="entry name" value="POLYSACCHARIDE BIOSYNTHESIS PROTEIN C-TERMINAL DOMAIN-CONTAINING PROTEIN"/>
    <property type="match status" value="1"/>
</dbReference>
<feature type="transmembrane region" description="Helical" evidence="6">
    <location>
        <begin position="232"/>
        <end position="252"/>
    </location>
</feature>
<comment type="caution">
    <text evidence="7">The sequence shown here is derived from an EMBL/GenBank/DDBJ whole genome shotgun (WGS) entry which is preliminary data.</text>
</comment>
<gene>
    <name evidence="7" type="ORF">D8M06_11615</name>
</gene>
<evidence type="ECO:0000256" key="1">
    <source>
        <dbReference type="ARBA" id="ARBA00004651"/>
    </source>
</evidence>
<dbReference type="CDD" id="cd13124">
    <property type="entry name" value="MATE_SpoVB_like"/>
    <property type="match status" value="1"/>
</dbReference>
<dbReference type="Proteomes" id="UP000269301">
    <property type="component" value="Unassembled WGS sequence"/>
</dbReference>
<evidence type="ECO:0000256" key="5">
    <source>
        <dbReference type="ARBA" id="ARBA00023136"/>
    </source>
</evidence>
<evidence type="ECO:0000313" key="7">
    <source>
        <dbReference type="EMBL" id="RKQ33032.1"/>
    </source>
</evidence>
<feature type="transmembrane region" description="Helical" evidence="6">
    <location>
        <begin position="167"/>
        <end position="185"/>
    </location>
</feature>
<feature type="transmembrane region" description="Helical" evidence="6">
    <location>
        <begin position="315"/>
        <end position="340"/>
    </location>
</feature>
<dbReference type="OrthoDB" id="9775950at2"/>
<name>A0A495A0T4_9BACI</name>
<feature type="transmembrane region" description="Helical" evidence="6">
    <location>
        <begin position="411"/>
        <end position="431"/>
    </location>
</feature>
<feature type="transmembrane region" description="Helical" evidence="6">
    <location>
        <begin position="43"/>
        <end position="65"/>
    </location>
</feature>
<reference evidence="7 8" key="1">
    <citation type="journal article" date="2016" name="Int. J. Syst. Evol. Microbiol.">
        <title>Oceanobacillus halophilus sp. nov., a novel moderately halophilic bacterium from a hypersaline lake.</title>
        <authorList>
            <person name="Amoozegar M.A."/>
            <person name="Bagheri M."/>
            <person name="Makhdoumi A."/>
            <person name="Nikou M.M."/>
            <person name="Fazeli S.A.S."/>
            <person name="Schumann P."/>
            <person name="Sproer C."/>
            <person name="Sanchez-Porro C."/>
            <person name="Ventosa A."/>
        </authorList>
    </citation>
    <scope>NUCLEOTIDE SEQUENCE [LARGE SCALE GENOMIC DNA]</scope>
    <source>
        <strain evidence="7 8">DSM 23996</strain>
    </source>
</reference>
<dbReference type="Pfam" id="PF01943">
    <property type="entry name" value="Polysacc_synt"/>
    <property type="match status" value="1"/>
</dbReference>
<organism evidence="7 8">
    <name type="scientific">Oceanobacillus halophilus</name>
    <dbReference type="NCBI Taxonomy" id="930130"/>
    <lineage>
        <taxon>Bacteria</taxon>
        <taxon>Bacillati</taxon>
        <taxon>Bacillota</taxon>
        <taxon>Bacilli</taxon>
        <taxon>Bacillales</taxon>
        <taxon>Bacillaceae</taxon>
        <taxon>Oceanobacillus</taxon>
    </lineage>
</organism>
<keyword evidence="2" id="KW-1003">Cell membrane</keyword>
<dbReference type="PANTHER" id="PTHR30250">
    <property type="entry name" value="PST FAMILY PREDICTED COLANIC ACID TRANSPORTER"/>
    <property type="match status" value="1"/>
</dbReference>
<feature type="transmembrane region" description="Helical" evidence="6">
    <location>
        <begin position="284"/>
        <end position="303"/>
    </location>
</feature>
<feature type="transmembrane region" description="Helical" evidence="6">
    <location>
        <begin position="86"/>
        <end position="108"/>
    </location>
</feature>
<dbReference type="InterPro" id="IPR050833">
    <property type="entry name" value="Poly_Biosynth_Transport"/>
</dbReference>
<keyword evidence="5 6" id="KW-0472">Membrane</keyword>
<feature type="transmembrane region" description="Helical" evidence="6">
    <location>
        <begin position="191"/>
        <end position="211"/>
    </location>
</feature>
<dbReference type="EMBL" id="RBZP01000008">
    <property type="protein sequence ID" value="RKQ33032.1"/>
    <property type="molecule type" value="Genomic_DNA"/>
</dbReference>